<keyword evidence="1" id="KW-1185">Reference proteome</keyword>
<dbReference type="Proteomes" id="UP000694888">
    <property type="component" value="Unplaced"/>
</dbReference>
<dbReference type="InterPro" id="IPR029159">
    <property type="entry name" value="CA109-like"/>
</dbReference>
<dbReference type="RefSeq" id="XP_035824886.1">
    <property type="nucleotide sequence ID" value="XM_035968993.1"/>
</dbReference>
<dbReference type="PANTHER" id="PTHR16234:SF5">
    <property type="entry name" value="AFG2-INTERACTING RIBOSOME MATURATION FACTOR"/>
    <property type="match status" value="1"/>
</dbReference>
<reference evidence="2" key="1">
    <citation type="submission" date="2025-08" db="UniProtKB">
        <authorList>
            <consortium name="RefSeq"/>
        </authorList>
    </citation>
    <scope>IDENTIFICATION</scope>
</reference>
<evidence type="ECO:0000313" key="2">
    <source>
        <dbReference type="RefSeq" id="XP_035824886.1"/>
    </source>
</evidence>
<sequence length="210" mass="23434">MTTVGEEIHSAGITAVSRRLQKYLKKLVAALPRLEKSEKEMVLEVTSLANLLEQRDCVLGSESGRLGLLSEFPDLRSRLVVKLSQEIDGKVLSLGEHCDYLQELHAVALKGREEVAVLCHQYQQHLDPTSLRQGEATTPPLSVMLGWMVEMEVQLREQYASRQQYLASLADGAGPVTSENLPALWGEGFDQLLTLLQDCREQGKFFLAEK</sequence>
<evidence type="ECO:0000313" key="1">
    <source>
        <dbReference type="Proteomes" id="UP000694888"/>
    </source>
</evidence>
<organism evidence="1 2">
    <name type="scientific">Aplysia californica</name>
    <name type="common">California sea hare</name>
    <dbReference type="NCBI Taxonomy" id="6500"/>
    <lineage>
        <taxon>Eukaryota</taxon>
        <taxon>Metazoa</taxon>
        <taxon>Spiralia</taxon>
        <taxon>Lophotrochozoa</taxon>
        <taxon>Mollusca</taxon>
        <taxon>Gastropoda</taxon>
        <taxon>Heterobranchia</taxon>
        <taxon>Euthyneura</taxon>
        <taxon>Tectipleura</taxon>
        <taxon>Aplysiida</taxon>
        <taxon>Aplysioidea</taxon>
        <taxon>Aplysiidae</taxon>
        <taxon>Aplysia</taxon>
    </lineage>
</organism>
<dbReference type="Pfam" id="PF15011">
    <property type="entry name" value="CA109-like"/>
    <property type="match status" value="1"/>
</dbReference>
<dbReference type="PANTHER" id="PTHR16234">
    <property type="entry name" value="SIMILAR TO HYPOTHETICAL PROTEIN FLJ20508"/>
    <property type="match status" value="1"/>
</dbReference>
<protein>
    <submittedName>
        <fullName evidence="2">Uncharacterized protein C1orf109</fullName>
    </submittedName>
</protein>
<gene>
    <name evidence="2" type="primary">LOC101861030</name>
</gene>
<proteinExistence type="predicted"/>
<accession>A0ABM1VR44</accession>
<name>A0ABM1VR44_APLCA</name>
<dbReference type="GeneID" id="101861030"/>